<keyword evidence="2" id="KW-0813">Transport</keyword>
<accession>A0ABX1JCL5</accession>
<keyword evidence="4 9" id="KW-0812">Transmembrane</keyword>
<dbReference type="RefSeq" id="WP_168519198.1">
    <property type="nucleotide sequence ID" value="NZ_JAAXLS010000020.1"/>
</dbReference>
<evidence type="ECO:0000256" key="7">
    <source>
        <dbReference type="ARBA" id="ARBA00023136"/>
    </source>
</evidence>
<evidence type="ECO:0000256" key="4">
    <source>
        <dbReference type="ARBA" id="ARBA00022692"/>
    </source>
</evidence>
<feature type="transmembrane region" description="Helical" evidence="9">
    <location>
        <begin position="231"/>
        <end position="259"/>
    </location>
</feature>
<evidence type="ECO:0000256" key="1">
    <source>
        <dbReference type="ARBA" id="ARBA00004651"/>
    </source>
</evidence>
<evidence type="ECO:0000256" key="5">
    <source>
        <dbReference type="ARBA" id="ARBA00022970"/>
    </source>
</evidence>
<sequence length="304" mass="31523">MELQLTLVFNGIVAGCVYLLFTAGFTLLFGTFRTVNLAQGAILVFGGFVGIFFDNTLKTPLIVSIVAAAVGAGLLTVVMDLVVLRPIGRAAAAGSPHQVGNDFGPMIVTLSFAAIIYAVLILLYGHESYSFTDAGWFLGPAFGIVSRLDIALLIVTALFVFALWFVINKTRAGARIRAVAEDRVMAAGVGVRPSLVSIATFFVAGALAGIGGVLIGVQYSNMNVAVGDSYLLIAFVIATVGGLGSLAGTAIASFIIGILQQVGGAHLSQPGVNLIIYGLLFLTLIVRPSGILGDKVLTQAVSRS</sequence>
<feature type="transmembrane region" description="Helical" evidence="9">
    <location>
        <begin position="195"/>
        <end position="219"/>
    </location>
</feature>
<evidence type="ECO:0000256" key="9">
    <source>
        <dbReference type="SAM" id="Phobius"/>
    </source>
</evidence>
<dbReference type="InterPro" id="IPR001851">
    <property type="entry name" value="ABC_transp_permease"/>
</dbReference>
<dbReference type="Proteomes" id="UP000715441">
    <property type="component" value="Unassembled WGS sequence"/>
</dbReference>
<evidence type="ECO:0000256" key="8">
    <source>
        <dbReference type="ARBA" id="ARBA00037998"/>
    </source>
</evidence>
<evidence type="ECO:0000256" key="3">
    <source>
        <dbReference type="ARBA" id="ARBA00022475"/>
    </source>
</evidence>
<dbReference type="PANTHER" id="PTHR11795:SF442">
    <property type="entry name" value="ABC TRANSPORTER ATP-BINDING PROTEIN"/>
    <property type="match status" value="1"/>
</dbReference>
<keyword evidence="6 9" id="KW-1133">Transmembrane helix</keyword>
<comment type="caution">
    <text evidence="10">The sequence shown here is derived from an EMBL/GenBank/DDBJ whole genome shotgun (WGS) entry which is preliminary data.</text>
</comment>
<dbReference type="InterPro" id="IPR052157">
    <property type="entry name" value="BCAA_transport_permease"/>
</dbReference>
<evidence type="ECO:0000256" key="6">
    <source>
        <dbReference type="ARBA" id="ARBA00022989"/>
    </source>
</evidence>
<proteinExistence type="inferred from homology"/>
<evidence type="ECO:0000313" key="11">
    <source>
        <dbReference type="Proteomes" id="UP000715441"/>
    </source>
</evidence>
<reference evidence="10 11" key="1">
    <citation type="submission" date="2020-04" db="EMBL/GenBank/DDBJ databases">
        <title>Novel species.</title>
        <authorList>
            <person name="Teo W.F.A."/>
            <person name="Lipun K."/>
            <person name="Srisuk N."/>
            <person name="Duangmal K."/>
        </authorList>
    </citation>
    <scope>NUCLEOTIDE SEQUENCE [LARGE SCALE GENOMIC DNA]</scope>
    <source>
        <strain evidence="10 11">K13G38</strain>
    </source>
</reference>
<comment type="similarity">
    <text evidence="8">Belongs to the binding-protein-dependent transport system permease family. LivHM subfamily.</text>
</comment>
<protein>
    <submittedName>
        <fullName evidence="10">Branched-chain amino acid ABC transporter permease</fullName>
    </submittedName>
</protein>
<keyword evidence="3" id="KW-1003">Cell membrane</keyword>
<keyword evidence="11" id="KW-1185">Reference proteome</keyword>
<dbReference type="PANTHER" id="PTHR11795">
    <property type="entry name" value="BRANCHED-CHAIN AMINO ACID TRANSPORT SYSTEM PERMEASE PROTEIN LIVH"/>
    <property type="match status" value="1"/>
</dbReference>
<evidence type="ECO:0000256" key="2">
    <source>
        <dbReference type="ARBA" id="ARBA00022448"/>
    </source>
</evidence>
<keyword evidence="7 9" id="KW-0472">Membrane</keyword>
<dbReference type="EMBL" id="JAAXLS010000020">
    <property type="protein sequence ID" value="NKQ56161.1"/>
    <property type="molecule type" value="Genomic_DNA"/>
</dbReference>
<dbReference type="Pfam" id="PF02653">
    <property type="entry name" value="BPD_transp_2"/>
    <property type="match status" value="1"/>
</dbReference>
<comment type="subcellular location">
    <subcellularLocation>
        <location evidence="1">Cell membrane</location>
        <topology evidence="1">Multi-pass membrane protein</topology>
    </subcellularLocation>
</comment>
<feature type="transmembrane region" description="Helical" evidence="9">
    <location>
        <begin position="6"/>
        <end position="28"/>
    </location>
</feature>
<gene>
    <name evidence="10" type="ORF">HFP15_25100</name>
</gene>
<feature type="transmembrane region" description="Helical" evidence="9">
    <location>
        <begin position="59"/>
        <end position="83"/>
    </location>
</feature>
<evidence type="ECO:0000313" key="10">
    <source>
        <dbReference type="EMBL" id="NKQ56161.1"/>
    </source>
</evidence>
<feature type="transmembrane region" description="Helical" evidence="9">
    <location>
        <begin position="144"/>
        <end position="167"/>
    </location>
</feature>
<organism evidence="10 11">
    <name type="scientific">Amycolatopsis acididurans</name>
    <dbReference type="NCBI Taxonomy" id="2724524"/>
    <lineage>
        <taxon>Bacteria</taxon>
        <taxon>Bacillati</taxon>
        <taxon>Actinomycetota</taxon>
        <taxon>Actinomycetes</taxon>
        <taxon>Pseudonocardiales</taxon>
        <taxon>Pseudonocardiaceae</taxon>
        <taxon>Amycolatopsis</taxon>
    </lineage>
</organism>
<keyword evidence="5" id="KW-0029">Amino-acid transport</keyword>
<feature type="transmembrane region" description="Helical" evidence="9">
    <location>
        <begin position="271"/>
        <end position="290"/>
    </location>
</feature>
<name>A0ABX1JCL5_9PSEU</name>
<feature type="transmembrane region" description="Helical" evidence="9">
    <location>
        <begin position="103"/>
        <end position="124"/>
    </location>
</feature>
<dbReference type="CDD" id="cd06582">
    <property type="entry name" value="TM_PBP1_LivH_like"/>
    <property type="match status" value="1"/>
</dbReference>